<comment type="caution">
    <text evidence="1">The sequence shown here is derived from an EMBL/GenBank/DDBJ whole genome shotgun (WGS) entry which is preliminary data.</text>
</comment>
<evidence type="ECO:0000313" key="1">
    <source>
        <dbReference type="EMBL" id="KAK1802814.1"/>
    </source>
</evidence>
<sequence>MAELLQLLGTTTSRDLKWERNTVGEKDQDSKPEDVLCAAAEEIQSATGSDGFTQRSS</sequence>
<accession>A0AAD8ZNX2</accession>
<protein>
    <submittedName>
        <fullName evidence="1">Uncharacterized protein</fullName>
    </submittedName>
</protein>
<gene>
    <name evidence="1" type="ORF">P4O66_021350</name>
</gene>
<dbReference type="AlphaFoldDB" id="A0AAD8ZNX2"/>
<name>A0AAD8ZNX2_9TELE</name>
<dbReference type="EMBL" id="JAROKS010000006">
    <property type="protein sequence ID" value="KAK1802814.1"/>
    <property type="molecule type" value="Genomic_DNA"/>
</dbReference>
<keyword evidence="2" id="KW-1185">Reference proteome</keyword>
<proteinExistence type="predicted"/>
<organism evidence="1 2">
    <name type="scientific">Electrophorus voltai</name>
    <dbReference type="NCBI Taxonomy" id="2609070"/>
    <lineage>
        <taxon>Eukaryota</taxon>
        <taxon>Metazoa</taxon>
        <taxon>Chordata</taxon>
        <taxon>Craniata</taxon>
        <taxon>Vertebrata</taxon>
        <taxon>Euteleostomi</taxon>
        <taxon>Actinopterygii</taxon>
        <taxon>Neopterygii</taxon>
        <taxon>Teleostei</taxon>
        <taxon>Ostariophysi</taxon>
        <taxon>Gymnotiformes</taxon>
        <taxon>Gymnotoidei</taxon>
        <taxon>Gymnotidae</taxon>
        <taxon>Electrophorus</taxon>
    </lineage>
</organism>
<evidence type="ECO:0000313" key="2">
    <source>
        <dbReference type="Proteomes" id="UP001239994"/>
    </source>
</evidence>
<reference evidence="1" key="1">
    <citation type="submission" date="2023-03" db="EMBL/GenBank/DDBJ databases">
        <title>Electrophorus voltai genome.</title>
        <authorList>
            <person name="Bian C."/>
        </authorList>
    </citation>
    <scope>NUCLEOTIDE SEQUENCE</scope>
    <source>
        <strain evidence="1">CB-2022</strain>
        <tissue evidence="1">Muscle</tissue>
    </source>
</reference>
<feature type="non-terminal residue" evidence="1">
    <location>
        <position position="1"/>
    </location>
</feature>
<dbReference type="Proteomes" id="UP001239994">
    <property type="component" value="Unassembled WGS sequence"/>
</dbReference>